<feature type="region of interest" description="Disordered" evidence="1">
    <location>
        <begin position="1"/>
        <end position="30"/>
    </location>
</feature>
<dbReference type="AlphaFoldDB" id="J3LCJ0"/>
<evidence type="ECO:0000313" key="2">
    <source>
        <dbReference type="EnsemblPlants" id="OB02G23570.1"/>
    </source>
</evidence>
<evidence type="ECO:0000313" key="3">
    <source>
        <dbReference type="Proteomes" id="UP000006038"/>
    </source>
</evidence>
<sequence length="174" mass="18520">MSSDRSSGGAHGDGSGSGGGNGNNSGDNGNNFNGGFVEKALLGVVGSWVVLFSTPKEDARYMFDKMPTRIGGEQEKFSTALTFGQEGNVPGCLPKCGYVGPTGTSSPLRVDENVDVLESGHVLMGPRSLSKENMKTEDGTVNPSRKRQRCAMLEKRIGQRKKFYPWDLVGGIGR</sequence>
<dbReference type="Gramene" id="OB02G23570.1">
    <property type="protein sequence ID" value="OB02G23570.1"/>
    <property type="gene ID" value="OB02G23570"/>
</dbReference>
<dbReference type="Proteomes" id="UP000006038">
    <property type="component" value="Unassembled WGS sequence"/>
</dbReference>
<dbReference type="HOGENOM" id="CLU_1542433_0_0_1"/>
<name>J3LCJ0_ORYBR</name>
<evidence type="ECO:0000256" key="1">
    <source>
        <dbReference type="SAM" id="MobiDB-lite"/>
    </source>
</evidence>
<keyword evidence="3" id="KW-1185">Reference proteome</keyword>
<feature type="compositionally biased region" description="Gly residues" evidence="1">
    <location>
        <begin position="9"/>
        <end position="23"/>
    </location>
</feature>
<organism evidence="2">
    <name type="scientific">Oryza brachyantha</name>
    <name type="common">malo sina</name>
    <dbReference type="NCBI Taxonomy" id="4533"/>
    <lineage>
        <taxon>Eukaryota</taxon>
        <taxon>Viridiplantae</taxon>
        <taxon>Streptophyta</taxon>
        <taxon>Embryophyta</taxon>
        <taxon>Tracheophyta</taxon>
        <taxon>Spermatophyta</taxon>
        <taxon>Magnoliopsida</taxon>
        <taxon>Liliopsida</taxon>
        <taxon>Poales</taxon>
        <taxon>Poaceae</taxon>
        <taxon>BOP clade</taxon>
        <taxon>Oryzoideae</taxon>
        <taxon>Oryzeae</taxon>
        <taxon>Oryzinae</taxon>
        <taxon>Oryza</taxon>
    </lineage>
</organism>
<reference evidence="2" key="1">
    <citation type="submission" date="2013-04" db="UniProtKB">
        <authorList>
            <consortium name="EnsemblPlants"/>
        </authorList>
    </citation>
    <scope>IDENTIFICATION</scope>
</reference>
<proteinExistence type="predicted"/>
<accession>J3LCJ0</accession>
<dbReference type="EnsemblPlants" id="OB02G23570.1">
    <property type="protein sequence ID" value="OB02G23570.1"/>
    <property type="gene ID" value="OB02G23570"/>
</dbReference>
<protein>
    <submittedName>
        <fullName evidence="2">Uncharacterized protein</fullName>
    </submittedName>
</protein>